<proteinExistence type="predicted"/>
<protein>
    <recommendedName>
        <fullName evidence="8">ABC transmembrane type-1 domain-containing protein</fullName>
    </recommendedName>
</protein>
<feature type="transmembrane region" description="Helical" evidence="7">
    <location>
        <begin position="57"/>
        <end position="79"/>
    </location>
</feature>
<accession>A0A382C144</accession>
<dbReference type="InterPro" id="IPR000515">
    <property type="entry name" value="MetI-like"/>
</dbReference>
<evidence type="ECO:0000256" key="6">
    <source>
        <dbReference type="ARBA" id="ARBA00023136"/>
    </source>
</evidence>
<evidence type="ECO:0000259" key="8">
    <source>
        <dbReference type="PROSITE" id="PS50928"/>
    </source>
</evidence>
<dbReference type="CDD" id="cd06261">
    <property type="entry name" value="TM_PBP2"/>
    <property type="match status" value="2"/>
</dbReference>
<evidence type="ECO:0000313" key="9">
    <source>
        <dbReference type="EMBL" id="SVB19800.1"/>
    </source>
</evidence>
<organism evidence="9">
    <name type="scientific">marine metagenome</name>
    <dbReference type="NCBI Taxonomy" id="408172"/>
    <lineage>
        <taxon>unclassified sequences</taxon>
        <taxon>metagenomes</taxon>
        <taxon>ecological metagenomes</taxon>
    </lineage>
</organism>
<feature type="transmembrane region" description="Helical" evidence="7">
    <location>
        <begin position="352"/>
        <end position="378"/>
    </location>
</feature>
<dbReference type="PANTHER" id="PTHR30183">
    <property type="entry name" value="MOLYBDENUM TRANSPORT SYSTEM PERMEASE PROTEIN MODB"/>
    <property type="match status" value="1"/>
</dbReference>
<evidence type="ECO:0000256" key="5">
    <source>
        <dbReference type="ARBA" id="ARBA00022989"/>
    </source>
</evidence>
<reference evidence="9" key="1">
    <citation type="submission" date="2018-05" db="EMBL/GenBank/DDBJ databases">
        <authorList>
            <person name="Lanie J.A."/>
            <person name="Ng W.-L."/>
            <person name="Kazmierczak K.M."/>
            <person name="Andrzejewski T.M."/>
            <person name="Davidsen T.M."/>
            <person name="Wayne K.J."/>
            <person name="Tettelin H."/>
            <person name="Glass J.I."/>
            <person name="Rusch D."/>
            <person name="Podicherti R."/>
            <person name="Tsui H.-C.T."/>
            <person name="Winkler M.E."/>
        </authorList>
    </citation>
    <scope>NUCLEOTIDE SEQUENCE</scope>
</reference>
<evidence type="ECO:0000256" key="4">
    <source>
        <dbReference type="ARBA" id="ARBA00022692"/>
    </source>
</evidence>
<feature type="transmembrane region" description="Helical" evidence="7">
    <location>
        <begin position="521"/>
        <end position="546"/>
    </location>
</feature>
<dbReference type="SUPFAM" id="SSF161098">
    <property type="entry name" value="MetI-like"/>
    <property type="match status" value="2"/>
</dbReference>
<evidence type="ECO:0000256" key="2">
    <source>
        <dbReference type="ARBA" id="ARBA00022448"/>
    </source>
</evidence>
<name>A0A382C144_9ZZZZ</name>
<feature type="transmembrane region" description="Helical" evidence="7">
    <location>
        <begin position="294"/>
        <end position="314"/>
    </location>
</feature>
<keyword evidence="3" id="KW-1003">Cell membrane</keyword>
<feature type="transmembrane region" description="Helical" evidence="7">
    <location>
        <begin position="390"/>
        <end position="410"/>
    </location>
</feature>
<sequence length="566" mass="62288">VSLFVFFPIFRMFAFAFKSSDGGYELINFSNKFMNKGIWGLDCVVSNYGCGVVWNTLTMGMLSAFSSTVLGLGFALLIVRTNFKFKRAIRILSVLPIITPPFVIGLAIIILFGRSGAVSSFLEWAFHIEPSRWIYGLPGIWFAQTLAFTPISFLVLIGVVESVSPSMEEASQTLRASKWQVFRTVSLPLMRPGIANAFLLGFIESLADFGNPLVLGGDFDVLSTEIFFAVVGAQYDETRAAVLAVILLSLVLLSFLVQNQWLGKKSYISITGKGDSGVHPQLPNPVKILTYSTIIPWAVLTFLIYVMILFGGFVEMWGVDHNFTLKHYIEAFSVEYMAERGLLWTGTAWNSFSVTFLVAVFSAPPTAAIGILTAYLLTRHKFNGKRAFEFGTMLSFAIPGTIIGVSYVFAFNVPPIEMTSTGLILVISFVFRNMPVGVRAGIAAMNQLDPHLDEASTTLNASSFQTFKNIILPLLKPAIVAALIFSFVRAMTAISAVIFLVSANYDLATSYILGRLENNDYGLAIVYASVLIVTMLFTILVIQLLVGKRKLGRRDQDDTFLHGNMG</sequence>
<keyword evidence="5 7" id="KW-1133">Transmembrane helix</keyword>
<dbReference type="PANTHER" id="PTHR30183:SF7">
    <property type="entry name" value="FERRIC TRANSPORT SYSTEM PERMEASE PROTEIN FBPB 1-RELATED"/>
    <property type="match status" value="1"/>
</dbReference>
<keyword evidence="2" id="KW-0813">Transport</keyword>
<keyword evidence="4 7" id="KW-0812">Transmembrane</keyword>
<feature type="transmembrane region" description="Helical" evidence="7">
    <location>
        <begin position="422"/>
        <end position="442"/>
    </location>
</feature>
<dbReference type="GO" id="GO:0055085">
    <property type="term" value="P:transmembrane transport"/>
    <property type="evidence" value="ECO:0007669"/>
    <property type="project" value="InterPro"/>
</dbReference>
<feature type="transmembrane region" description="Helical" evidence="7">
    <location>
        <begin position="240"/>
        <end position="257"/>
    </location>
</feature>
<evidence type="ECO:0000256" key="7">
    <source>
        <dbReference type="SAM" id="Phobius"/>
    </source>
</evidence>
<feature type="domain" description="ABC transmembrane type-1" evidence="8">
    <location>
        <begin position="53"/>
        <end position="258"/>
    </location>
</feature>
<dbReference type="Pfam" id="PF00528">
    <property type="entry name" value="BPD_transp_1"/>
    <property type="match status" value="2"/>
</dbReference>
<dbReference type="InterPro" id="IPR035906">
    <property type="entry name" value="MetI-like_sf"/>
</dbReference>
<dbReference type="EMBL" id="UINC01032323">
    <property type="protein sequence ID" value="SVB19800.1"/>
    <property type="molecule type" value="Genomic_DNA"/>
</dbReference>
<feature type="transmembrane region" description="Helical" evidence="7">
    <location>
        <begin position="91"/>
        <end position="113"/>
    </location>
</feature>
<comment type="subcellular location">
    <subcellularLocation>
        <location evidence="1">Cell membrane</location>
        <topology evidence="1">Multi-pass membrane protein</topology>
    </subcellularLocation>
</comment>
<feature type="domain" description="ABC transmembrane type-1" evidence="8">
    <location>
        <begin position="352"/>
        <end position="542"/>
    </location>
</feature>
<dbReference type="AlphaFoldDB" id="A0A382C144"/>
<gene>
    <name evidence="9" type="ORF">METZ01_LOCUS172654</name>
</gene>
<evidence type="ECO:0000256" key="1">
    <source>
        <dbReference type="ARBA" id="ARBA00004651"/>
    </source>
</evidence>
<dbReference type="GO" id="GO:0005886">
    <property type="term" value="C:plasma membrane"/>
    <property type="evidence" value="ECO:0007669"/>
    <property type="project" value="UniProtKB-SubCell"/>
</dbReference>
<dbReference type="Gene3D" id="1.10.3720.10">
    <property type="entry name" value="MetI-like"/>
    <property type="match status" value="2"/>
</dbReference>
<feature type="non-terminal residue" evidence="9">
    <location>
        <position position="1"/>
    </location>
</feature>
<feature type="transmembrane region" description="Helical" evidence="7">
    <location>
        <begin position="181"/>
        <end position="203"/>
    </location>
</feature>
<feature type="transmembrane region" description="Helical" evidence="7">
    <location>
        <begin position="133"/>
        <end position="160"/>
    </location>
</feature>
<dbReference type="PROSITE" id="PS50928">
    <property type="entry name" value="ABC_TM1"/>
    <property type="match status" value="2"/>
</dbReference>
<feature type="transmembrane region" description="Helical" evidence="7">
    <location>
        <begin position="478"/>
        <end position="501"/>
    </location>
</feature>
<keyword evidence="6 7" id="KW-0472">Membrane</keyword>
<evidence type="ECO:0000256" key="3">
    <source>
        <dbReference type="ARBA" id="ARBA00022475"/>
    </source>
</evidence>